<accession>A0A084W8Y6</accession>
<evidence type="ECO:0000313" key="3">
    <source>
        <dbReference type="EnsemblMetazoa" id="ASIC014722-PA"/>
    </source>
</evidence>
<feature type="region of interest" description="Disordered" evidence="1">
    <location>
        <begin position="45"/>
        <end position="70"/>
    </location>
</feature>
<dbReference type="EMBL" id="ATLV01021534">
    <property type="status" value="NOT_ANNOTATED_CDS"/>
    <property type="molecule type" value="Genomic_DNA"/>
</dbReference>
<dbReference type="Proteomes" id="UP000030765">
    <property type="component" value="Unassembled WGS sequence"/>
</dbReference>
<evidence type="ECO:0000313" key="2">
    <source>
        <dbReference type="EMBL" id="KFB46680.1"/>
    </source>
</evidence>
<evidence type="ECO:0000256" key="1">
    <source>
        <dbReference type="SAM" id="MobiDB-lite"/>
    </source>
</evidence>
<organism evidence="2">
    <name type="scientific">Anopheles sinensis</name>
    <name type="common">Mosquito</name>
    <dbReference type="NCBI Taxonomy" id="74873"/>
    <lineage>
        <taxon>Eukaryota</taxon>
        <taxon>Metazoa</taxon>
        <taxon>Ecdysozoa</taxon>
        <taxon>Arthropoda</taxon>
        <taxon>Hexapoda</taxon>
        <taxon>Insecta</taxon>
        <taxon>Pterygota</taxon>
        <taxon>Neoptera</taxon>
        <taxon>Endopterygota</taxon>
        <taxon>Diptera</taxon>
        <taxon>Nematocera</taxon>
        <taxon>Culicoidea</taxon>
        <taxon>Culicidae</taxon>
        <taxon>Anophelinae</taxon>
        <taxon>Anopheles</taxon>
    </lineage>
</organism>
<sequence length="101" mass="11369">MQQDGSNGWKTVELFRRDDTPVADHDGVSFETVRCSRMRDVLVQPSSSYNMDRSVSRGSTKTVPKPPSYPIAPTCCVTLTRLVTSARSFVDGERDREMRDP</sequence>
<protein>
    <submittedName>
        <fullName evidence="2 3">Uncharacterized protein</fullName>
    </submittedName>
</protein>
<name>A0A084W8Y6_ANOSI</name>
<gene>
    <name evidence="2" type="ORF">ZHAS_00014722</name>
</gene>
<reference evidence="3" key="2">
    <citation type="submission" date="2020-05" db="UniProtKB">
        <authorList>
            <consortium name="EnsemblMetazoa"/>
        </authorList>
    </citation>
    <scope>IDENTIFICATION</scope>
</reference>
<reference evidence="2 4" key="1">
    <citation type="journal article" date="2014" name="BMC Genomics">
        <title>Genome sequence of Anopheles sinensis provides insight into genetics basis of mosquito competence for malaria parasites.</title>
        <authorList>
            <person name="Zhou D."/>
            <person name="Zhang D."/>
            <person name="Ding G."/>
            <person name="Shi L."/>
            <person name="Hou Q."/>
            <person name="Ye Y."/>
            <person name="Xu Y."/>
            <person name="Zhou H."/>
            <person name="Xiong C."/>
            <person name="Li S."/>
            <person name="Yu J."/>
            <person name="Hong S."/>
            <person name="Yu X."/>
            <person name="Zou P."/>
            <person name="Chen C."/>
            <person name="Chang X."/>
            <person name="Wang W."/>
            <person name="Lv Y."/>
            <person name="Sun Y."/>
            <person name="Ma L."/>
            <person name="Shen B."/>
            <person name="Zhu C."/>
        </authorList>
    </citation>
    <scope>NUCLEOTIDE SEQUENCE [LARGE SCALE GENOMIC DNA]</scope>
</reference>
<evidence type="ECO:0000313" key="4">
    <source>
        <dbReference type="Proteomes" id="UP000030765"/>
    </source>
</evidence>
<dbReference type="EMBL" id="KE525320">
    <property type="protein sequence ID" value="KFB46680.1"/>
    <property type="molecule type" value="Genomic_DNA"/>
</dbReference>
<dbReference type="EnsemblMetazoa" id="ASIC014722-RA">
    <property type="protein sequence ID" value="ASIC014722-PA"/>
    <property type="gene ID" value="ASIC014722"/>
</dbReference>
<feature type="compositionally biased region" description="Polar residues" evidence="1">
    <location>
        <begin position="45"/>
        <end position="62"/>
    </location>
</feature>
<dbReference type="VEuPathDB" id="VectorBase:ASIC014722"/>
<keyword evidence="4" id="KW-1185">Reference proteome</keyword>
<proteinExistence type="predicted"/>
<dbReference type="AlphaFoldDB" id="A0A084W8Y6"/>